<dbReference type="InterPro" id="IPR037401">
    <property type="entry name" value="SnoaL-like"/>
</dbReference>
<comment type="caution">
    <text evidence="2">The sequence shown here is derived from an EMBL/GenBank/DDBJ whole genome shotgun (WGS) entry which is preliminary data.</text>
</comment>
<name>A0ABP5H9R3_9ACTN</name>
<gene>
    <name evidence="2" type="ORF">GCM10009839_92780</name>
</gene>
<sequence>MAMAMQRELDEAAIRQQIGNVVESIHAKDLDGLRLVYAEDVVSFDVEPPLEHVGVEAKLKNWGRVFTVFREVEYEVRNLVLTVGDEVAFARLFGRLHGTLANGAATEGMWVRGTLCFQKRAGGWVVVHDQASVPFDVVSGRGVSDLEPTEV</sequence>
<dbReference type="Proteomes" id="UP001500751">
    <property type="component" value="Unassembled WGS sequence"/>
</dbReference>
<proteinExistence type="predicted"/>
<dbReference type="Pfam" id="PF13474">
    <property type="entry name" value="SnoaL_3"/>
    <property type="match status" value="1"/>
</dbReference>
<dbReference type="EMBL" id="BAAAQN010000111">
    <property type="protein sequence ID" value="GAA2066428.1"/>
    <property type="molecule type" value="Genomic_DNA"/>
</dbReference>
<dbReference type="InterPro" id="IPR032710">
    <property type="entry name" value="NTF2-like_dom_sf"/>
</dbReference>
<protein>
    <recommendedName>
        <fullName evidence="1">SnoaL-like domain-containing protein</fullName>
    </recommendedName>
</protein>
<feature type="domain" description="SnoaL-like" evidence="1">
    <location>
        <begin position="14"/>
        <end position="135"/>
    </location>
</feature>
<dbReference type="RefSeq" id="WP_344672169.1">
    <property type="nucleotide sequence ID" value="NZ_BAAAQN010000111.1"/>
</dbReference>
<evidence type="ECO:0000259" key="1">
    <source>
        <dbReference type="Pfam" id="PF13474"/>
    </source>
</evidence>
<dbReference type="Gene3D" id="3.10.450.50">
    <property type="match status" value="1"/>
</dbReference>
<reference evidence="3" key="1">
    <citation type="journal article" date="2019" name="Int. J. Syst. Evol. Microbiol.">
        <title>The Global Catalogue of Microorganisms (GCM) 10K type strain sequencing project: providing services to taxonomists for standard genome sequencing and annotation.</title>
        <authorList>
            <consortium name="The Broad Institute Genomics Platform"/>
            <consortium name="The Broad Institute Genome Sequencing Center for Infectious Disease"/>
            <person name="Wu L."/>
            <person name="Ma J."/>
        </authorList>
    </citation>
    <scope>NUCLEOTIDE SEQUENCE [LARGE SCALE GENOMIC DNA]</scope>
    <source>
        <strain evidence="3">JCM 16014</strain>
    </source>
</reference>
<dbReference type="SUPFAM" id="SSF54427">
    <property type="entry name" value="NTF2-like"/>
    <property type="match status" value="1"/>
</dbReference>
<evidence type="ECO:0000313" key="3">
    <source>
        <dbReference type="Proteomes" id="UP001500751"/>
    </source>
</evidence>
<accession>A0ABP5H9R3</accession>
<organism evidence="2 3">
    <name type="scientific">Catenulispora yoronensis</name>
    <dbReference type="NCBI Taxonomy" id="450799"/>
    <lineage>
        <taxon>Bacteria</taxon>
        <taxon>Bacillati</taxon>
        <taxon>Actinomycetota</taxon>
        <taxon>Actinomycetes</taxon>
        <taxon>Catenulisporales</taxon>
        <taxon>Catenulisporaceae</taxon>
        <taxon>Catenulispora</taxon>
    </lineage>
</organism>
<evidence type="ECO:0000313" key="2">
    <source>
        <dbReference type="EMBL" id="GAA2066428.1"/>
    </source>
</evidence>
<keyword evidence="3" id="KW-1185">Reference proteome</keyword>